<evidence type="ECO:0000313" key="3">
    <source>
        <dbReference type="Proteomes" id="UP000034934"/>
    </source>
</evidence>
<dbReference type="InterPro" id="IPR035451">
    <property type="entry name" value="Ada-like_dom_sf"/>
</dbReference>
<dbReference type="Gene3D" id="3.40.10.10">
    <property type="entry name" value="DNA Methylphosphotriester Repair Domain"/>
    <property type="match status" value="1"/>
</dbReference>
<dbReference type="AlphaFoldDB" id="A0A0F9YVT3"/>
<dbReference type="EMBL" id="LBOG01000002">
    <property type="protein sequence ID" value="KKP30571.1"/>
    <property type="molecule type" value="Genomic_DNA"/>
</dbReference>
<comment type="caution">
    <text evidence="2">The sequence shown here is derived from an EMBL/GenBank/DDBJ whole genome shotgun (WGS) entry which is preliminary data.</text>
</comment>
<gene>
    <name evidence="2" type="ORF">UR19_C0002G0092</name>
</gene>
<name>A0A0F9YVT3_9BACT</name>
<evidence type="ECO:0008006" key="4">
    <source>
        <dbReference type="Google" id="ProtNLM"/>
    </source>
</evidence>
<keyword evidence="1" id="KW-0812">Transmembrane</keyword>
<protein>
    <recommendedName>
        <fullName evidence="4">Ada DNA repair metal-binding domain-containing protein</fullName>
    </recommendedName>
</protein>
<keyword evidence="1" id="KW-1133">Transmembrane helix</keyword>
<proteinExistence type="predicted"/>
<evidence type="ECO:0000256" key="1">
    <source>
        <dbReference type="SAM" id="Phobius"/>
    </source>
</evidence>
<dbReference type="Proteomes" id="UP000034934">
    <property type="component" value="Unassembled WGS sequence"/>
</dbReference>
<feature type="transmembrane region" description="Helical" evidence="1">
    <location>
        <begin position="16"/>
        <end position="35"/>
    </location>
</feature>
<accession>A0A0F9YVT3</accession>
<evidence type="ECO:0000313" key="2">
    <source>
        <dbReference type="EMBL" id="KKP30571.1"/>
    </source>
</evidence>
<dbReference type="SUPFAM" id="SSF57884">
    <property type="entry name" value="Ada DNA repair protein, N-terminal domain (N-Ada 10)"/>
    <property type="match status" value="1"/>
</dbReference>
<keyword evidence="1" id="KW-0472">Membrane</keyword>
<reference evidence="2 3" key="1">
    <citation type="journal article" date="2015" name="Nature">
        <title>rRNA introns, odd ribosomes, and small enigmatic genomes across a large radiation of phyla.</title>
        <authorList>
            <person name="Brown C.T."/>
            <person name="Hug L.A."/>
            <person name="Thomas B.C."/>
            <person name="Sharon I."/>
            <person name="Castelle C.J."/>
            <person name="Singh A."/>
            <person name="Wilkins M.J."/>
            <person name="Williams K.H."/>
            <person name="Banfield J.F."/>
        </authorList>
    </citation>
    <scope>NUCLEOTIDE SEQUENCE [LARGE SCALE GENOMIC DNA]</scope>
</reference>
<organism evidence="2 3">
    <name type="scientific">Candidatus Nomurabacteria bacterium GW2011_GWF1_31_48</name>
    <dbReference type="NCBI Taxonomy" id="1618767"/>
    <lineage>
        <taxon>Bacteria</taxon>
        <taxon>Candidatus Nomuraibacteriota</taxon>
    </lineage>
</organism>
<sequence length="130" mass="14453">MEKIKQFIENEKGKDILVIIIIILVGLGSFELGRLSKNQVQEGIKIEYIDQEANIVGSMYPNLDNQIPNSLNSNIIKSSTLGNFFGSTRGSKYYSLSCSSGKTIKQENRIYFLTPMEAEAAGYELSSSCK</sequence>